<dbReference type="Gene3D" id="1.10.1070.11">
    <property type="entry name" value="Phosphatidylinositol 3-/4-kinase, catalytic domain"/>
    <property type="match status" value="1"/>
</dbReference>
<dbReference type="InterPro" id="IPR057564">
    <property type="entry name" value="HEAT_ATR"/>
</dbReference>
<dbReference type="SUPFAM" id="SSF48371">
    <property type="entry name" value="ARM repeat"/>
    <property type="match status" value="3"/>
</dbReference>
<dbReference type="Gene3D" id="1.20.120.150">
    <property type="entry name" value="FKBP12-rapamycin binding domain"/>
    <property type="match status" value="1"/>
</dbReference>
<sequence>MKPHEEQIWKRSVLKAANNDMDMDRNVPLAPNLNVNMNMKMIASRNGDETGLISSRLGGVVIGSNGDVNFKPILEKIFRELTSDYKEERKLASISLFDLLVSLEHELSIEEFQVVSNDINNKILELVHTKKTSTRVGAVLSIDTLISFYAFTEGLPNETSRLAGYLRGLIPSNDIEVMRLAAKTLGKLAVPGGTYTSDFVEFEIKSCLEWLTASTEKNSFSSSKPDHAKHAALLIITALAENCPYLLYQYLNSILDNIWRALRDPHLVIRIDASITLAKCLSTLRNRDPQLTSQWVQRLATSCEYGFQVNTLECIHASLLVYKEILFLKDPFLNQVFDQMCLNCIAYENHKAKMIREKIYQIVPLLASFNPQLFAGKYLHQIMDNYLEILTNASAKKIPHLKDDKPQILISIGDIAYEVGPDIAPYVKQILDYIEHDLQTKFKIRKKFENEIFYCIGRLAVPLGPVLGKLLNRNILDLMFKCPLSDYMQETFQILTEKIPSLGPKINDELLNLVCSTLSGTPFIQPGSPMEIPAFSKERAREWRNKSILQKTGESNDDNNDIKIIIQAFRMLKNIKNRFSLVEFVRIVALSYIEHTDPRVRKLAALTSCEIYVKDSICKQTSLHSLNTVSEVLSKLLAITIADPLQDIRLEVLKNLNPCFDPQLAQPDNLRLLFTALHDESFNIQSVAMELVGRLSSVNPAYVIPSIRKILLELLTKLKFSTSSREKEETASLLCTLIRSSKDVAKPYIEPLLNVLLPKFQDTSSTVASTALRTIGELSVVGGEDMKIYLKDLFPLIIKTFQDQSNSFKREAALKALGQLAASSGYVIDPLLDYPELLGILVNILKTENSQNIRRQTVTLIGILGAIDPYRQKEREVTSTTDISTEQNAPPIDIALLMQGMSPSNDEYYTTVVVHCLLKILKDPSLSSYHTAVIQAIMHIFQTLGLKCVSFLDQIIPTILDVMRTCSQSLLEFYFQQLCSLIIIVRQHIRPHVDSIFQAIKDFSSVAKLQITLVSVIEAISKALEGEFKRLIPLTLTLFLVILENDKSTDKVLSRRILRLLETFGPNLEGYSHLIIPKIVQMTEFTSGNLQRSAIITIGKLAKDVDLFEMSSRIVHSLLRVLNSTTNDELSKVIMNTLSLLLLQMGTSFAIFIPVINEVLMKKHIQHTIYDDLTNKILNNDILPTKILEANTTDYKPLEQMDAADASVTKLPINQSVLKSAWNSSQQRTKEDWQEWSKRLSIQLLKESPSHALRACSNLASMYYPLAKELFNTAFACVWTELYSQYQEDLIESLCIALSSPLNPPEIHQTLLNLVEFMEHDDKALPIPTQNLGEYAERCHAYAKALHYKEIKFIKEPENSTIESLISINNQLNQTDAAIGILKHAQQHHSLQLKETWFEKLERWEDALHAYNEREKAGDTSVGVTLGKMRSLHALGEWEQLSQLAARKWRVSKLQTKKLIAPLAAGAAWGLGEWDMLEQYISVMKPNSPDKEFFDAILYLHKNDYEDASKHILNARDLLVTEISALINESYNRAYSVIVRTQIITEFEEIIKYKQLPPNSEKKHHYQSLWTKRLLGCQKNVDLWQRVLRVRSLVIKPKQDLQIWIKFANLCRKSGRMRLAKKALNMLLEGDSDPRLPNTAKDPPPVVYAQLKYIWATGAYKEALNHLIGFTSRLAHDLGLDPNNMIAQSVKLSSASTAPYVEEYTKLLARCFLKQGEWRIATQPNWRNTNPDAILGSYLLATHFDKNWYKAWHNWALANFEVISMVQEETKLNGGKNDDDDDDDTAVNNDHARTDGSILGSGSLTINGNRYPLELIQRHVVPAIKGFFHSISLLESSCLQDTLRLLTLLFNFGGIKEVSQAMYEGFNLMKIENWLEVLPQLISRIHQPDPTVSNSLLSLLSDLGKAHPQALVYPLTVAIKSESVSRQKAALSIIEKIRIHSPILVNQAELVSQELIRVAVLWHELWYEGLEDASRQFFVEHNIEKMFATLEPLHKHLGNEPQTLSEVSFQKSFGRDLNDAYEWLNNYKKSKDVNNLNQAWDIYYNVFRKITRQIPQLQTLDLQHVSPQLLATHDLELAVPGTYSPGKPTVRIAKFEPLFSVISSKQRPRKFSIKGSDGKDYKYVLKGHEDIRQDSLVMQLFGLVNTLLKNDSECFKRHLDIQQYPAIPLSPKSGLLGWVPNSDTFHVLIREHRDAKKIPLNIEHWVMLQMAPDYENLTLLQKIEVFTYALDNTKGQDLYKILWLKSRSSETWLERRTTYTRSLAVMSMAGYILGLGDRHPSNLMLDRITGKVIHIDFGDCFEAAILREKYPEKVPFRLTRMLTYAMEVSGIEGSFRITCENVMRVLRDNKESLMAILEAFALDPLIHWGFDLPPQKLTEQTGIPLPLINPSELLRKGAITVEEAANMEAEQQNETRNARAMLVLRRITDKLTGNDIKRFSELDVPEQVDKLIQQATSIERLCQHYIGWCPFW</sequence>
<dbReference type="FunFam" id="1.20.120.150:FF:000001">
    <property type="entry name" value="Serine/threonine-protein kinase TOR"/>
    <property type="match status" value="1"/>
</dbReference>
<evidence type="ECO:0000256" key="12">
    <source>
        <dbReference type="ARBA" id="ARBA00023306"/>
    </source>
</evidence>
<keyword evidence="9 16" id="KW-0418">Kinase</keyword>
<evidence type="ECO:0000256" key="13">
    <source>
        <dbReference type="ARBA" id="ARBA00029427"/>
    </source>
</evidence>
<evidence type="ECO:0000256" key="14">
    <source>
        <dbReference type="ARBA" id="ARBA00047899"/>
    </source>
</evidence>
<evidence type="ECO:0000256" key="11">
    <source>
        <dbReference type="ARBA" id="ARBA00023136"/>
    </source>
</evidence>
<feature type="region of interest" description="Disordered" evidence="17">
    <location>
        <begin position="1773"/>
        <end position="1794"/>
    </location>
</feature>
<keyword evidence="5" id="KW-0926">Vacuole</keyword>
<dbReference type="SMART" id="SM01343">
    <property type="entry name" value="FATC"/>
    <property type="match status" value="1"/>
</dbReference>
<reference evidence="21" key="1">
    <citation type="journal article" date="2017" name="Nat. Genet.">
        <title>Contrasting evolutionary genome dynamics between domesticated and wild yeasts.</title>
        <authorList>
            <person name="Yue J.X."/>
            <person name="Li J."/>
            <person name="Aigrain L."/>
            <person name="Hallin J."/>
            <person name="Persson K."/>
            <person name="Oliver K."/>
            <person name="Bergstrom A."/>
            <person name="Coupland P."/>
            <person name="Warringer J."/>
            <person name="Lagomarsino M.C."/>
            <person name="Fischer G."/>
            <person name="Durbin R."/>
            <person name="Liti G."/>
        </authorList>
    </citation>
    <scope>NUCLEOTIDE SEQUENCE</scope>
    <source>
        <strain evidence="21">CBS432</strain>
    </source>
</reference>
<dbReference type="GO" id="GO:0042254">
    <property type="term" value="P:ribosome biogenesis"/>
    <property type="evidence" value="ECO:0007669"/>
    <property type="project" value="UniProtKB-ARBA"/>
</dbReference>
<dbReference type="KEGG" id="spao:SPAR_J02480"/>
<dbReference type="SUPFAM" id="SSF56112">
    <property type="entry name" value="Protein kinase-like (PK-like)"/>
    <property type="match status" value="1"/>
</dbReference>
<dbReference type="FunFam" id="1.10.1070.11:FF:000020">
    <property type="entry name" value="Serine/threonine-protein kinase TOR"/>
    <property type="match status" value="1"/>
</dbReference>
<dbReference type="Pfam" id="PF02259">
    <property type="entry name" value="FAT"/>
    <property type="match status" value="1"/>
</dbReference>
<dbReference type="GO" id="GO:0000329">
    <property type="term" value="C:fungal-type vacuole membrane"/>
    <property type="evidence" value="ECO:0007669"/>
    <property type="project" value="UniProtKB-ARBA"/>
</dbReference>
<evidence type="ECO:0000256" key="7">
    <source>
        <dbReference type="ARBA" id="ARBA00022737"/>
    </source>
</evidence>
<dbReference type="InterPro" id="IPR050517">
    <property type="entry name" value="DDR_Repair_Kinase"/>
</dbReference>
<keyword evidence="6 16" id="KW-0808">Transferase</keyword>
<evidence type="ECO:0000256" key="4">
    <source>
        <dbReference type="ARBA" id="ARBA00022527"/>
    </source>
</evidence>
<dbReference type="PROSITE" id="PS51190">
    <property type="entry name" value="FATC"/>
    <property type="match status" value="1"/>
</dbReference>
<evidence type="ECO:0000256" key="8">
    <source>
        <dbReference type="ARBA" id="ARBA00022741"/>
    </source>
</evidence>
<evidence type="ECO:0000259" key="20">
    <source>
        <dbReference type="PROSITE" id="PS51190"/>
    </source>
</evidence>
<name>A0A8B8UUD1_SACPA</name>
<evidence type="ECO:0000256" key="16">
    <source>
        <dbReference type="RuleBase" id="RU364109"/>
    </source>
</evidence>
<dbReference type="Pfam" id="PF00454">
    <property type="entry name" value="PI3_PI4_kinase"/>
    <property type="match status" value="1"/>
</dbReference>
<accession>A0A8B8UUD1</accession>
<comment type="subcellular location">
    <subcellularLocation>
        <location evidence="1">Cell membrane</location>
        <topology evidence="1">Peripheral membrane protein</topology>
        <orientation evidence="1">Cytoplasmic side</orientation>
    </subcellularLocation>
    <subcellularLocation>
        <location evidence="13">Vacuole membrane</location>
        <topology evidence="13">Peripheral membrane protein</topology>
        <orientation evidence="13">Cytoplasmic side</orientation>
    </subcellularLocation>
</comment>
<reference evidence="21" key="3">
    <citation type="submission" date="2025-07" db="EMBL/GenBank/DDBJ databases">
        <authorList>
            <consortium name="NCBI Genome Project"/>
        </authorList>
    </citation>
    <scope>NUCLEOTIDE SEQUENCE</scope>
    <source>
        <strain evidence="21">CBS432</strain>
    </source>
</reference>
<evidence type="ECO:0000256" key="2">
    <source>
        <dbReference type="ARBA" id="ARBA00011031"/>
    </source>
</evidence>
<keyword evidence="4 16" id="KW-0723">Serine/threonine-protein kinase</keyword>
<keyword evidence="12" id="KW-0131">Cell cycle</keyword>
<dbReference type="GO" id="GO:0031932">
    <property type="term" value="C:TORC2 complex"/>
    <property type="evidence" value="ECO:0007669"/>
    <property type="project" value="TreeGrafter"/>
</dbReference>
<dbReference type="PANTHER" id="PTHR11139:SF9">
    <property type="entry name" value="SERINE_THREONINE-PROTEIN KINASE MTOR"/>
    <property type="match status" value="1"/>
</dbReference>
<dbReference type="InterPro" id="IPR003151">
    <property type="entry name" value="PIK-rel_kinase_FAT"/>
</dbReference>
<dbReference type="GO" id="GO:0006995">
    <property type="term" value="P:cellular response to nitrogen starvation"/>
    <property type="evidence" value="ECO:0007669"/>
    <property type="project" value="UniProtKB-ARBA"/>
</dbReference>
<evidence type="ECO:0000256" key="9">
    <source>
        <dbReference type="ARBA" id="ARBA00022777"/>
    </source>
</evidence>
<dbReference type="GO" id="GO:0004674">
    <property type="term" value="F:protein serine/threonine kinase activity"/>
    <property type="evidence" value="ECO:0007669"/>
    <property type="project" value="UniProtKB-KW"/>
</dbReference>
<dbReference type="PANTHER" id="PTHR11139">
    <property type="entry name" value="ATAXIA TELANGIECTASIA MUTATED ATM -RELATED"/>
    <property type="match status" value="1"/>
</dbReference>
<dbReference type="GO" id="GO:1905356">
    <property type="term" value="P:regulation of snRNA pseudouridine synthesis"/>
    <property type="evidence" value="ECO:0007669"/>
    <property type="project" value="UniProtKB-ARBA"/>
</dbReference>
<keyword evidence="7" id="KW-0677">Repeat</keyword>
<dbReference type="PROSITE" id="PS50290">
    <property type="entry name" value="PI3_4_KINASE_3"/>
    <property type="match status" value="1"/>
</dbReference>
<dbReference type="SUPFAM" id="SSF47212">
    <property type="entry name" value="FKBP12-rapamycin-binding domain of FKBP-rapamycin-associated protein (FRAP)"/>
    <property type="match status" value="1"/>
</dbReference>
<feature type="domain" description="FATC" evidence="20">
    <location>
        <begin position="2440"/>
        <end position="2472"/>
    </location>
</feature>
<dbReference type="InterPro" id="IPR014009">
    <property type="entry name" value="PIK_FAT"/>
</dbReference>
<dbReference type="InterPro" id="IPR018936">
    <property type="entry name" value="PI3/4_kinase_CS"/>
</dbReference>
<dbReference type="PROSITE" id="PS00915">
    <property type="entry name" value="PI3_4_KINASE_1"/>
    <property type="match status" value="1"/>
</dbReference>
<organism evidence="21">
    <name type="scientific">Saccharomyces paradoxus</name>
    <name type="common">Yeast</name>
    <name type="synonym">Saccharomyces douglasii</name>
    <dbReference type="NCBI Taxonomy" id="27291"/>
    <lineage>
        <taxon>Eukaryota</taxon>
        <taxon>Fungi</taxon>
        <taxon>Dikarya</taxon>
        <taxon>Ascomycota</taxon>
        <taxon>Saccharomycotina</taxon>
        <taxon>Saccharomycetes</taxon>
        <taxon>Saccharomycetales</taxon>
        <taxon>Saccharomycetaceae</taxon>
        <taxon>Saccharomyces</taxon>
    </lineage>
</organism>
<evidence type="ECO:0000256" key="6">
    <source>
        <dbReference type="ARBA" id="ARBA00022679"/>
    </source>
</evidence>
<dbReference type="InterPro" id="IPR011009">
    <property type="entry name" value="Kinase-like_dom_sf"/>
</dbReference>
<evidence type="ECO:0000259" key="19">
    <source>
        <dbReference type="PROSITE" id="PS51189"/>
    </source>
</evidence>
<dbReference type="OrthoDB" id="381190at2759"/>
<gene>
    <name evidence="21" type="primary">TOR1</name>
    <name evidence="21" type="ORF">SPAR_J02480</name>
</gene>
<keyword evidence="3" id="KW-1003">Cell membrane</keyword>
<dbReference type="FunFam" id="1.25.10.10:FF:000786">
    <property type="entry name" value="Serine/threonine-protein kinase TOR"/>
    <property type="match status" value="1"/>
</dbReference>
<dbReference type="SMART" id="SM01345">
    <property type="entry name" value="Rapamycin_bind"/>
    <property type="match status" value="1"/>
</dbReference>
<dbReference type="GO" id="GO:0038202">
    <property type="term" value="P:TORC1 signaling"/>
    <property type="evidence" value="ECO:0007669"/>
    <property type="project" value="TreeGrafter"/>
</dbReference>
<evidence type="ECO:0000256" key="5">
    <source>
        <dbReference type="ARBA" id="ARBA00022554"/>
    </source>
</evidence>
<evidence type="ECO:0000256" key="17">
    <source>
        <dbReference type="SAM" id="MobiDB-lite"/>
    </source>
</evidence>
<dbReference type="InterPro" id="IPR036940">
    <property type="entry name" value="PI3/4_kinase_cat_sf"/>
</dbReference>
<dbReference type="VEuPathDB" id="FungiDB:SPAR_J02480"/>
<dbReference type="RefSeq" id="XP_033767328.1">
    <property type="nucleotide sequence ID" value="XM_033911437.1"/>
</dbReference>
<dbReference type="InterPro" id="IPR024585">
    <property type="entry name" value="mTOR_dom"/>
</dbReference>
<dbReference type="FunFam" id="3.30.1010.10:FF:000006">
    <property type="entry name" value="Serine/threonine-protein kinase TOR"/>
    <property type="match status" value="1"/>
</dbReference>
<dbReference type="InterPro" id="IPR026683">
    <property type="entry name" value="TOR_cat"/>
</dbReference>
<reference evidence="21" key="4">
    <citation type="submission" date="2025-08" db="UniProtKB">
        <authorList>
            <consortium name="RefSeq"/>
        </authorList>
    </citation>
    <scope>IDENTIFICATION</scope>
    <source>
        <strain evidence="21">CBS432</strain>
    </source>
</reference>
<keyword evidence="10 16" id="KW-0067">ATP-binding</keyword>
<proteinExistence type="inferred from homology"/>
<dbReference type="FunFam" id="1.25.10.10:FF:000371">
    <property type="entry name" value="Serine/threonine-protein kinase TOR"/>
    <property type="match status" value="1"/>
</dbReference>
<dbReference type="SMART" id="SM01346">
    <property type="entry name" value="DUF3385"/>
    <property type="match status" value="1"/>
</dbReference>
<dbReference type="EC" id="2.7.11.1" evidence="16"/>
<evidence type="ECO:0000256" key="15">
    <source>
        <dbReference type="ARBA" id="ARBA00048679"/>
    </source>
</evidence>
<reference evidence="21" key="2">
    <citation type="submission" date="2020-01" db="EMBL/GenBank/DDBJ databases">
        <title>Population-level Yeast Reference Genomes.</title>
        <authorList>
            <person name="Yue J.-X."/>
        </authorList>
    </citation>
    <scope>NUCLEOTIDE SEQUENCE</scope>
    <source>
        <strain evidence="21">CBS432</strain>
    </source>
</reference>
<comment type="catalytic activity">
    <reaction evidence="15">
        <text>L-seryl-[protein] + ATP = O-phospho-L-seryl-[protein] + ADP + H(+)</text>
        <dbReference type="Rhea" id="RHEA:17989"/>
        <dbReference type="Rhea" id="RHEA-COMP:9863"/>
        <dbReference type="Rhea" id="RHEA-COMP:11604"/>
        <dbReference type="ChEBI" id="CHEBI:15378"/>
        <dbReference type="ChEBI" id="CHEBI:29999"/>
        <dbReference type="ChEBI" id="CHEBI:30616"/>
        <dbReference type="ChEBI" id="CHEBI:83421"/>
        <dbReference type="ChEBI" id="CHEBI:456216"/>
        <dbReference type="EC" id="2.7.11.1"/>
    </reaction>
</comment>
<evidence type="ECO:0000256" key="1">
    <source>
        <dbReference type="ARBA" id="ARBA00004413"/>
    </source>
</evidence>
<comment type="similarity">
    <text evidence="2 16">Belongs to the PI3/PI4-kinase family.</text>
</comment>
<dbReference type="Pfam" id="PF02260">
    <property type="entry name" value="FATC"/>
    <property type="match status" value="1"/>
</dbReference>
<evidence type="ECO:0000313" key="21">
    <source>
        <dbReference type="RefSeq" id="XP_033767328.1"/>
    </source>
</evidence>
<evidence type="ECO:0000256" key="10">
    <source>
        <dbReference type="ARBA" id="ARBA00022840"/>
    </source>
</evidence>
<dbReference type="PROSITE" id="PS00916">
    <property type="entry name" value="PI3_4_KINASE_2"/>
    <property type="match status" value="1"/>
</dbReference>
<dbReference type="GeneID" id="54631657"/>
<dbReference type="InterPro" id="IPR011989">
    <property type="entry name" value="ARM-like"/>
</dbReference>
<dbReference type="GO" id="GO:0016242">
    <property type="term" value="P:negative regulation of macroautophagy"/>
    <property type="evidence" value="ECO:0007669"/>
    <property type="project" value="TreeGrafter"/>
</dbReference>
<dbReference type="InterPro" id="IPR000403">
    <property type="entry name" value="PI3/4_kinase_cat_dom"/>
</dbReference>
<feature type="domain" description="PI3K/PI4K catalytic" evidence="18">
    <location>
        <begin position="2095"/>
        <end position="2410"/>
    </location>
</feature>
<dbReference type="GO" id="GO:0031931">
    <property type="term" value="C:TORC1 complex"/>
    <property type="evidence" value="ECO:0007669"/>
    <property type="project" value="UniProtKB-ARBA"/>
</dbReference>
<dbReference type="SMART" id="SM00146">
    <property type="entry name" value="PI3Kc"/>
    <property type="match status" value="1"/>
</dbReference>
<evidence type="ECO:0000259" key="18">
    <source>
        <dbReference type="PROSITE" id="PS50290"/>
    </source>
</evidence>
<dbReference type="Gene3D" id="1.25.10.10">
    <property type="entry name" value="Leucine-rich Repeat Variant"/>
    <property type="match status" value="4"/>
</dbReference>
<keyword evidence="11" id="KW-0472">Membrane</keyword>
<dbReference type="PROSITE" id="PS51189">
    <property type="entry name" value="FAT"/>
    <property type="match status" value="1"/>
</dbReference>
<dbReference type="FunFam" id="1.25.10.10:FF:000601">
    <property type="entry name" value="Serine/threonine-protein kinase TOR"/>
    <property type="match status" value="1"/>
</dbReference>
<dbReference type="GO" id="GO:0005634">
    <property type="term" value="C:nucleus"/>
    <property type="evidence" value="ECO:0007669"/>
    <property type="project" value="TreeGrafter"/>
</dbReference>
<dbReference type="InterPro" id="IPR016024">
    <property type="entry name" value="ARM-type_fold"/>
</dbReference>
<dbReference type="InterPro" id="IPR036738">
    <property type="entry name" value="FRB_sf"/>
</dbReference>
<dbReference type="Pfam" id="PF23593">
    <property type="entry name" value="HEAT_ATR"/>
    <property type="match status" value="1"/>
</dbReference>
<evidence type="ECO:0000256" key="3">
    <source>
        <dbReference type="ARBA" id="ARBA00022475"/>
    </source>
</evidence>
<feature type="domain" description="FAT" evidence="19">
    <location>
        <begin position="1331"/>
        <end position="1921"/>
    </location>
</feature>
<keyword evidence="8 16" id="KW-0547">Nucleotide-binding</keyword>
<dbReference type="Pfam" id="PF11865">
    <property type="entry name" value="mTOR_dom"/>
    <property type="match status" value="1"/>
</dbReference>
<dbReference type="SUPFAM" id="SSF48452">
    <property type="entry name" value="TPR-like"/>
    <property type="match status" value="1"/>
</dbReference>
<comment type="catalytic activity">
    <reaction evidence="14 16">
        <text>L-threonyl-[protein] + ATP = O-phospho-L-threonyl-[protein] + ADP + H(+)</text>
        <dbReference type="Rhea" id="RHEA:46608"/>
        <dbReference type="Rhea" id="RHEA-COMP:11060"/>
        <dbReference type="Rhea" id="RHEA-COMP:11605"/>
        <dbReference type="ChEBI" id="CHEBI:15378"/>
        <dbReference type="ChEBI" id="CHEBI:30013"/>
        <dbReference type="ChEBI" id="CHEBI:30616"/>
        <dbReference type="ChEBI" id="CHEBI:61977"/>
        <dbReference type="ChEBI" id="CHEBI:456216"/>
        <dbReference type="EC" id="2.7.11.1"/>
    </reaction>
</comment>
<dbReference type="GO" id="GO:0005524">
    <property type="term" value="F:ATP binding"/>
    <property type="evidence" value="ECO:0007669"/>
    <property type="project" value="UniProtKB-KW"/>
</dbReference>
<dbReference type="Pfam" id="PF08771">
    <property type="entry name" value="FRB_dom"/>
    <property type="match status" value="1"/>
</dbReference>
<dbReference type="GO" id="GO:0005886">
    <property type="term" value="C:plasma membrane"/>
    <property type="evidence" value="ECO:0007669"/>
    <property type="project" value="UniProtKB-SubCell"/>
</dbReference>
<dbReference type="InterPro" id="IPR011990">
    <property type="entry name" value="TPR-like_helical_dom_sf"/>
</dbReference>
<dbReference type="CDD" id="cd05169">
    <property type="entry name" value="PIKKc_TOR"/>
    <property type="match status" value="1"/>
</dbReference>
<dbReference type="InterPro" id="IPR003152">
    <property type="entry name" value="FATC_dom"/>
</dbReference>
<dbReference type="GO" id="GO:0044877">
    <property type="term" value="F:protein-containing complex binding"/>
    <property type="evidence" value="ECO:0007669"/>
    <property type="project" value="InterPro"/>
</dbReference>
<protein>
    <recommendedName>
        <fullName evidence="16">Serine/threonine-protein kinase TOR</fullName>
        <ecNumber evidence="16">2.7.11.1</ecNumber>
    </recommendedName>
</protein>
<dbReference type="InterPro" id="IPR009076">
    <property type="entry name" value="FRB_dom"/>
</dbReference>